<evidence type="ECO:0000313" key="2">
    <source>
        <dbReference type="Proteomes" id="UP000789595"/>
    </source>
</evidence>
<dbReference type="AlphaFoldDB" id="A0A8J2S9Z1"/>
<keyword evidence="2" id="KW-1185">Reference proteome</keyword>
<organism evidence="1 2">
    <name type="scientific">Pelagomonas calceolata</name>
    <dbReference type="NCBI Taxonomy" id="35677"/>
    <lineage>
        <taxon>Eukaryota</taxon>
        <taxon>Sar</taxon>
        <taxon>Stramenopiles</taxon>
        <taxon>Ochrophyta</taxon>
        <taxon>Pelagophyceae</taxon>
        <taxon>Pelagomonadales</taxon>
        <taxon>Pelagomonadaceae</taxon>
        <taxon>Pelagomonas</taxon>
    </lineage>
</organism>
<dbReference type="EMBL" id="CAKKNE010000002">
    <property type="protein sequence ID" value="CAH0368573.1"/>
    <property type="molecule type" value="Genomic_DNA"/>
</dbReference>
<protein>
    <submittedName>
        <fullName evidence="1">Uncharacterized protein</fullName>
    </submittedName>
</protein>
<evidence type="ECO:0000313" key="1">
    <source>
        <dbReference type="EMBL" id="CAH0368573.1"/>
    </source>
</evidence>
<sequence>MAWSRHRFMDNTAKRTLSPLLLLGEAFEGMLEMTHVGPFEERPIGVGNDDLGKLYGTAHYLFGCIGYKLANEGVGEWDDSYFENITIPVGWHHAHMLSLLLAVIALLAKLKERSKWEEVHWLSLWFGMAFRVVLYGPEHMFPAEGLLEAHRIRVDVFSDGTGNRIWARTSAPSHFICLTWSLTQVLTPYLDTVTIARAWLLPPRSVAAIEANGLDLTVRAVEFRQEHPYEHADDGGRPGFVFREKIRDEAGVRRPDRQDQW</sequence>
<comment type="caution">
    <text evidence="1">The sequence shown here is derived from an EMBL/GenBank/DDBJ whole genome shotgun (WGS) entry which is preliminary data.</text>
</comment>
<gene>
    <name evidence="1" type="ORF">PECAL_2P16420</name>
</gene>
<accession>A0A8J2S9Z1</accession>
<dbReference type="Proteomes" id="UP000789595">
    <property type="component" value="Unassembled WGS sequence"/>
</dbReference>
<proteinExistence type="predicted"/>
<reference evidence="1" key="1">
    <citation type="submission" date="2021-11" db="EMBL/GenBank/DDBJ databases">
        <authorList>
            <consortium name="Genoscope - CEA"/>
            <person name="William W."/>
        </authorList>
    </citation>
    <scope>NUCLEOTIDE SEQUENCE</scope>
</reference>
<name>A0A8J2S9Z1_9STRA</name>